<dbReference type="InterPro" id="IPR011990">
    <property type="entry name" value="TPR-like_helical_dom_sf"/>
</dbReference>
<dbReference type="EMBL" id="CM032187">
    <property type="protein sequence ID" value="KAG7090134.1"/>
    <property type="molecule type" value="Genomic_DNA"/>
</dbReference>
<dbReference type="SMART" id="SM00028">
    <property type="entry name" value="TPR"/>
    <property type="match status" value="3"/>
</dbReference>
<evidence type="ECO:0000256" key="1">
    <source>
        <dbReference type="ARBA" id="ARBA00022803"/>
    </source>
</evidence>
<feature type="repeat" description="TPR" evidence="2">
    <location>
        <begin position="448"/>
        <end position="481"/>
    </location>
</feature>
<feature type="compositionally biased region" description="Polar residues" evidence="3">
    <location>
        <begin position="563"/>
        <end position="572"/>
    </location>
</feature>
<dbReference type="GO" id="GO:0101031">
    <property type="term" value="C:protein folding chaperone complex"/>
    <property type="evidence" value="ECO:0007669"/>
    <property type="project" value="TreeGrafter"/>
</dbReference>
<reference evidence="4" key="1">
    <citation type="journal article" date="2021" name="Genome Biol. Evol.">
        <title>The assembled and annotated genome of the fairy-ring fungus Marasmius oreades.</title>
        <authorList>
            <person name="Hiltunen M."/>
            <person name="Ament-Velasquez S.L."/>
            <person name="Johannesson H."/>
        </authorList>
    </citation>
    <scope>NUCLEOTIDE SEQUENCE</scope>
    <source>
        <strain evidence="4">03SP1</strain>
    </source>
</reference>
<dbReference type="Pfam" id="PF13414">
    <property type="entry name" value="TPR_11"/>
    <property type="match status" value="1"/>
</dbReference>
<dbReference type="InterPro" id="IPR019734">
    <property type="entry name" value="TPR_rpt"/>
</dbReference>
<keyword evidence="1 2" id="KW-0802">TPR repeat</keyword>
<dbReference type="Proteomes" id="UP001049176">
    <property type="component" value="Chromosome 7"/>
</dbReference>
<feature type="compositionally biased region" description="Basic residues" evidence="3">
    <location>
        <begin position="47"/>
        <end position="56"/>
    </location>
</feature>
<feature type="region of interest" description="Disordered" evidence="3">
    <location>
        <begin position="757"/>
        <end position="796"/>
    </location>
</feature>
<keyword evidence="5" id="KW-1185">Reference proteome</keyword>
<dbReference type="PANTHER" id="PTHR46423">
    <property type="entry name" value="RNA POLYMERASE II-ASSOCIATED PROTEIN 3"/>
    <property type="match status" value="1"/>
</dbReference>
<gene>
    <name evidence="4" type="ORF">E1B28_011742</name>
</gene>
<evidence type="ECO:0000256" key="2">
    <source>
        <dbReference type="PROSITE-ProRule" id="PRU00339"/>
    </source>
</evidence>
<dbReference type="RefSeq" id="XP_043006604.1">
    <property type="nucleotide sequence ID" value="XM_043156793.1"/>
</dbReference>
<dbReference type="Gene3D" id="1.25.40.10">
    <property type="entry name" value="Tetratricopeptide repeat domain"/>
    <property type="match status" value="1"/>
</dbReference>
<feature type="region of interest" description="Disordered" evidence="3">
    <location>
        <begin position="1"/>
        <end position="61"/>
    </location>
</feature>
<evidence type="ECO:0000313" key="4">
    <source>
        <dbReference type="EMBL" id="KAG7090134.1"/>
    </source>
</evidence>
<feature type="compositionally biased region" description="Basic residues" evidence="3">
    <location>
        <begin position="1"/>
        <end position="12"/>
    </location>
</feature>
<dbReference type="SUPFAM" id="SSF48452">
    <property type="entry name" value="TPR-like"/>
    <property type="match status" value="1"/>
</dbReference>
<dbReference type="PROSITE" id="PS50005">
    <property type="entry name" value="TPR"/>
    <property type="match status" value="1"/>
</dbReference>
<feature type="region of interest" description="Disordered" evidence="3">
    <location>
        <begin position="560"/>
        <end position="654"/>
    </location>
</feature>
<sequence>MPAKYSHVKKRPNNPSLKKNLPNGTTTNSTANHSSLKEGQHGGRGHDHGRHHHHRAVGAPNPLVDKGISQAMTAVSQLERTISRILLLRYEQDIARLFSTRIYSIALVHLPTFVMRCVSLGGPGWAAHNADSDEVKDFFRAVISMDIRQAGERVATKSILWSYTALRHFALSNNVPVCQKRGLHSLRLLPHYDALKAHLDTLEAMPPPVFSKPPHVASLHEGQAALEEACEIKFGLAKNKYKDKDKKGKQGGGLDFFRDQAAAALIPPEWSFRDSTDPTALGHPESTPEEEAQWKLQVRSGYERVTQTLWRVAKEFNVRGYGTLLREKLTTKWCDCGCSTDHLGEVCERTVREDEDDRRRLRERGSGRGKDAEGDKENGRDCRVRVGKGKQREWDGRGSGVYGWDTEEEEDIWEVELDFGGVDPEELEEGVEPDMTIGEVMELRYLKAEKAKEEGNQAFRKGDFENAVKHYEAAHKIEPELPHYQLNLAAAHLKLSNWIEAEKACTKALGQHRSGKGLFRRAKARKMLGREDEAMRDLRAILKLQPSNAEARAELLALLRAQPTPNSPNQKAPYTPPPKSTYRDFYVTSQAGSSGSGSGSGSSSSPSRPPPNSADTSHSKGAGNSSSMDAENDDDILLGIPKPKPPKPLPFPATAADERKLKIVMFPASFDSKLMELAAMFGGPPPSPCDFGSFGPGYSPAFNAGFGNGYGGPTGNGNGYAHGYGFGVDVMDEKGLPSNGKGVNAYTGKHGRCRCGRSHGVRNRGNMTEKEENDAREREKERIERAKKRQKEMEKLRTPNVIYPSWERYIVKRQD</sequence>
<feature type="compositionally biased region" description="Basic and acidic residues" evidence="3">
    <location>
        <begin position="35"/>
        <end position="46"/>
    </location>
</feature>
<dbReference type="PANTHER" id="PTHR46423:SF1">
    <property type="entry name" value="RNA POLYMERASE II-ASSOCIATED PROTEIN 3"/>
    <property type="match status" value="1"/>
</dbReference>
<evidence type="ECO:0000256" key="3">
    <source>
        <dbReference type="SAM" id="MobiDB-lite"/>
    </source>
</evidence>
<dbReference type="OrthoDB" id="420195at2759"/>
<organism evidence="4 5">
    <name type="scientific">Marasmius oreades</name>
    <name type="common">fairy-ring Marasmius</name>
    <dbReference type="NCBI Taxonomy" id="181124"/>
    <lineage>
        <taxon>Eukaryota</taxon>
        <taxon>Fungi</taxon>
        <taxon>Dikarya</taxon>
        <taxon>Basidiomycota</taxon>
        <taxon>Agaricomycotina</taxon>
        <taxon>Agaricomycetes</taxon>
        <taxon>Agaricomycetidae</taxon>
        <taxon>Agaricales</taxon>
        <taxon>Marasmiineae</taxon>
        <taxon>Marasmiaceae</taxon>
        <taxon>Marasmius</taxon>
    </lineage>
</organism>
<protein>
    <submittedName>
        <fullName evidence="4">Uncharacterized protein</fullName>
    </submittedName>
</protein>
<feature type="compositionally biased region" description="Pro residues" evidence="3">
    <location>
        <begin position="642"/>
        <end position="651"/>
    </location>
</feature>
<dbReference type="InterPro" id="IPR051966">
    <property type="entry name" value="RPAP3"/>
</dbReference>
<dbReference type="AlphaFoldDB" id="A0A9P7RUS2"/>
<feature type="compositionally biased region" description="Polar residues" evidence="3">
    <location>
        <begin position="24"/>
        <end position="34"/>
    </location>
</feature>
<accession>A0A9P7RUS2</accession>
<feature type="region of interest" description="Disordered" evidence="3">
    <location>
        <begin position="271"/>
        <end position="291"/>
    </location>
</feature>
<comment type="caution">
    <text evidence="4">The sequence shown here is derived from an EMBL/GenBank/DDBJ whole genome shotgun (WGS) entry which is preliminary data.</text>
</comment>
<feature type="region of interest" description="Disordered" evidence="3">
    <location>
        <begin position="358"/>
        <end position="381"/>
    </location>
</feature>
<dbReference type="KEGG" id="more:E1B28_011742"/>
<proteinExistence type="predicted"/>
<feature type="compositionally biased region" description="Basic and acidic residues" evidence="3">
    <location>
        <begin position="767"/>
        <end position="784"/>
    </location>
</feature>
<feature type="compositionally biased region" description="Low complexity" evidence="3">
    <location>
        <begin position="13"/>
        <end position="23"/>
    </location>
</feature>
<dbReference type="GeneID" id="66080817"/>
<evidence type="ECO:0000313" key="5">
    <source>
        <dbReference type="Proteomes" id="UP001049176"/>
    </source>
</evidence>
<name>A0A9P7RUS2_9AGAR</name>